<dbReference type="Proteomes" id="UP000019062">
    <property type="component" value="Unassembled WGS sequence"/>
</dbReference>
<evidence type="ECO:0000313" key="3">
    <source>
        <dbReference type="Proteomes" id="UP000019062"/>
    </source>
</evidence>
<keyword evidence="3" id="KW-1185">Reference proteome</keyword>
<keyword evidence="1" id="KW-0472">Membrane</keyword>
<accession>W4F361</accession>
<dbReference type="RefSeq" id="WP_038180064.1">
    <property type="nucleotide sequence ID" value="NZ_ASQA01000009.1"/>
</dbReference>
<feature type="transmembrane region" description="Helical" evidence="1">
    <location>
        <begin position="26"/>
        <end position="47"/>
    </location>
</feature>
<dbReference type="eggNOG" id="ENOG5031K93">
    <property type="taxonomic scope" value="Bacteria"/>
</dbReference>
<name>W4F361_9BACL</name>
<comment type="caution">
    <text evidence="2">The sequence shown here is derived from an EMBL/GenBank/DDBJ whole genome shotgun (WGS) entry which is preliminary data.</text>
</comment>
<dbReference type="InterPro" id="IPR014202">
    <property type="entry name" value="Spore_II_R"/>
</dbReference>
<proteinExistence type="predicted"/>
<evidence type="ECO:0000256" key="1">
    <source>
        <dbReference type="SAM" id="Phobius"/>
    </source>
</evidence>
<dbReference type="Pfam" id="PF09551">
    <property type="entry name" value="Spore_II_R"/>
    <property type="match status" value="1"/>
</dbReference>
<organism evidence="2 3">
    <name type="scientific">Viridibacillus arenosi FSL R5-213</name>
    <dbReference type="NCBI Taxonomy" id="1227360"/>
    <lineage>
        <taxon>Bacteria</taxon>
        <taxon>Bacillati</taxon>
        <taxon>Bacillota</taxon>
        <taxon>Bacilli</taxon>
        <taxon>Bacillales</taxon>
        <taxon>Caryophanaceae</taxon>
        <taxon>Viridibacillus</taxon>
    </lineage>
</organism>
<protein>
    <submittedName>
        <fullName evidence="2">Stage II sporulation protein R</fullName>
    </submittedName>
</protein>
<dbReference type="EMBL" id="ASQA01000009">
    <property type="protein sequence ID" value="ETT87210.1"/>
    <property type="molecule type" value="Genomic_DNA"/>
</dbReference>
<evidence type="ECO:0000313" key="2">
    <source>
        <dbReference type="EMBL" id="ETT87210.1"/>
    </source>
</evidence>
<gene>
    <name evidence="2" type="ORF">C176_03638</name>
</gene>
<reference evidence="2 3" key="1">
    <citation type="journal article" date="2014" name="BMC Genomics">
        <title>Genomic comparison of sporeforming bacilli isolated from milk.</title>
        <authorList>
            <person name="Moreno Switt A.I."/>
            <person name="Andrus A.D."/>
            <person name="Ranieri M.L."/>
            <person name="Orsi R.H."/>
            <person name="Ivy R."/>
            <person name="den Bakker H.C."/>
            <person name="Martin N.H."/>
            <person name="Wiedmann M."/>
            <person name="Boor K.J."/>
        </authorList>
    </citation>
    <scope>NUCLEOTIDE SEQUENCE [LARGE SCALE GENOMIC DNA]</scope>
    <source>
        <strain evidence="2 3">FSL R5-213</strain>
    </source>
</reference>
<keyword evidence="1" id="KW-1133">Transmembrane helix</keyword>
<dbReference type="AlphaFoldDB" id="W4F361"/>
<keyword evidence="1" id="KW-0812">Transmembrane</keyword>
<sequence length="202" mass="23745">MIPDYKNIEMPKQETKTITKTKMMPVLQFIAALLFIQTLLFLLPQWFTQDTSPIADADQMRFRIVANSNSTQDQLIKQDMLKEIEPIIKQLAFQTNGTGMEQNLAVVEHEIQNKLSTKFSQQSIQVSRKQELFPAKRYEGFLYPQNYYDALVVTIGSGKGDNWWCALFPKVCYREEEPKKPEETKEETQKFFIWEWLKDIFS</sequence>